<evidence type="ECO:0000313" key="1">
    <source>
        <dbReference type="EMBL" id="GCL64265.1"/>
    </source>
</evidence>
<dbReference type="EMBL" id="BJCL01000008">
    <property type="protein sequence ID" value="GCL64265.1"/>
    <property type="molecule type" value="Genomic_DNA"/>
</dbReference>
<dbReference type="OrthoDB" id="8909534at2"/>
<dbReference type="AlphaFoldDB" id="A0A480AWU1"/>
<dbReference type="RefSeq" id="WP_137733983.1">
    <property type="nucleotide sequence ID" value="NZ_BJCL01000008.1"/>
</dbReference>
<sequence length="84" mass="8729">MATTDRPRIVVHVSIPRVPPAAVDGDPPVEDASPVCGWFESSWALRQGLAVQELGPSDLPDDGTVAALWLAALGAPAAPSACWQ</sequence>
<comment type="caution">
    <text evidence="1">The sequence shown here is derived from an EMBL/GenBank/DDBJ whole genome shotgun (WGS) entry which is preliminary data.</text>
</comment>
<organism evidence="1 2">
    <name type="scientific">Pseudaquabacterium pictum</name>
    <dbReference type="NCBI Taxonomy" id="2315236"/>
    <lineage>
        <taxon>Bacteria</taxon>
        <taxon>Pseudomonadati</taxon>
        <taxon>Pseudomonadota</taxon>
        <taxon>Betaproteobacteria</taxon>
        <taxon>Burkholderiales</taxon>
        <taxon>Sphaerotilaceae</taxon>
        <taxon>Pseudaquabacterium</taxon>
    </lineage>
</organism>
<protein>
    <submittedName>
        <fullName evidence="1">Uncharacterized protein</fullName>
    </submittedName>
</protein>
<keyword evidence="2" id="KW-1185">Reference proteome</keyword>
<name>A0A480AWU1_9BURK</name>
<dbReference type="Proteomes" id="UP000301751">
    <property type="component" value="Unassembled WGS sequence"/>
</dbReference>
<evidence type="ECO:0000313" key="2">
    <source>
        <dbReference type="Proteomes" id="UP000301751"/>
    </source>
</evidence>
<reference evidence="2" key="1">
    <citation type="submission" date="2019-03" db="EMBL/GenBank/DDBJ databases">
        <title>Aquabacterium pictum sp.nov., the first bacteriochlorophyll a-containing freshwater bacterium in the genus Aquabacterium of the class Betaproteobacteria.</title>
        <authorList>
            <person name="Hirose S."/>
            <person name="Tank M."/>
            <person name="Hara E."/>
            <person name="Tamaki H."/>
            <person name="Takaichi S."/>
            <person name="Haruta S."/>
            <person name="Hanada S."/>
        </authorList>
    </citation>
    <scope>NUCLEOTIDE SEQUENCE [LARGE SCALE GENOMIC DNA]</scope>
    <source>
        <strain evidence="2">W35</strain>
    </source>
</reference>
<gene>
    <name evidence="1" type="ORF">AQPW35_33460</name>
</gene>
<accession>A0A480AWU1</accession>
<proteinExistence type="predicted"/>